<evidence type="ECO:0000256" key="6">
    <source>
        <dbReference type="PIRSR" id="PIRSR600821-52"/>
    </source>
</evidence>
<evidence type="ECO:0000256" key="2">
    <source>
        <dbReference type="ARBA" id="ARBA00022898"/>
    </source>
</evidence>
<gene>
    <name evidence="8" type="ORF">IQ260_02820</name>
</gene>
<comment type="function">
    <text evidence="4">Catalyzes the interconversion of L-alanine and D-alanine. May also act on other amino acids.</text>
</comment>
<evidence type="ECO:0000256" key="4">
    <source>
        <dbReference type="HAMAP-Rule" id="MF_01201"/>
    </source>
</evidence>
<dbReference type="InterPro" id="IPR029066">
    <property type="entry name" value="PLP-binding_barrel"/>
</dbReference>
<dbReference type="AlphaFoldDB" id="A0A928X1C4"/>
<comment type="pathway">
    <text evidence="4">Amino-acid biosynthesis; D-alanine biosynthesis; D-alanine from L-alanine: step 1/1.</text>
</comment>
<evidence type="ECO:0000313" key="9">
    <source>
        <dbReference type="Proteomes" id="UP000615026"/>
    </source>
</evidence>
<dbReference type="CDD" id="cd00430">
    <property type="entry name" value="PLPDE_III_AR"/>
    <property type="match status" value="1"/>
</dbReference>
<reference evidence="8" key="1">
    <citation type="submission" date="2020-10" db="EMBL/GenBank/DDBJ databases">
        <authorList>
            <person name="Castelo-Branco R."/>
            <person name="Eusebio N."/>
            <person name="Adriana R."/>
            <person name="Vieira A."/>
            <person name="Brugerolle De Fraissinette N."/>
            <person name="Rezende De Castro R."/>
            <person name="Schneider M.P."/>
            <person name="Vasconcelos V."/>
            <person name="Leao P.N."/>
        </authorList>
    </citation>
    <scope>NUCLEOTIDE SEQUENCE</scope>
    <source>
        <strain evidence="8">LEGE 11479</strain>
    </source>
</reference>
<dbReference type="EC" id="5.1.1.1" evidence="4"/>
<dbReference type="InterPro" id="IPR009006">
    <property type="entry name" value="Ala_racemase/Decarboxylase_C"/>
</dbReference>
<dbReference type="GO" id="GO:0030632">
    <property type="term" value="P:D-alanine biosynthetic process"/>
    <property type="evidence" value="ECO:0007669"/>
    <property type="project" value="UniProtKB-UniRule"/>
</dbReference>
<dbReference type="Gene3D" id="2.40.37.10">
    <property type="entry name" value="Lyase, Ornithine Decarboxylase, Chain A, domain 1"/>
    <property type="match status" value="1"/>
</dbReference>
<feature type="binding site" evidence="4 6">
    <location>
        <position position="148"/>
    </location>
    <ligand>
        <name>substrate</name>
    </ligand>
</feature>
<dbReference type="PROSITE" id="PS00395">
    <property type="entry name" value="ALANINE_RACEMASE"/>
    <property type="match status" value="1"/>
</dbReference>
<dbReference type="SUPFAM" id="SSF51419">
    <property type="entry name" value="PLP-binding barrel"/>
    <property type="match status" value="1"/>
</dbReference>
<feature type="domain" description="Alanine racemase C-terminal" evidence="7">
    <location>
        <begin position="257"/>
        <end position="385"/>
    </location>
</feature>
<feature type="active site" description="Proton acceptor; specific for D-alanine" evidence="4">
    <location>
        <position position="49"/>
    </location>
</feature>
<feature type="binding site" evidence="4 6">
    <location>
        <position position="326"/>
    </location>
    <ligand>
        <name>substrate</name>
    </ligand>
</feature>
<keyword evidence="2 4" id="KW-0663">Pyridoxal phosphate</keyword>
<dbReference type="Pfam" id="PF01168">
    <property type="entry name" value="Ala_racemase_N"/>
    <property type="match status" value="1"/>
</dbReference>
<dbReference type="InterPro" id="IPR000821">
    <property type="entry name" value="Ala_racemase"/>
</dbReference>
<protein>
    <recommendedName>
        <fullName evidence="4">Alanine racemase</fullName>
        <ecNumber evidence="4">5.1.1.1</ecNumber>
    </recommendedName>
</protein>
<dbReference type="FunFam" id="3.20.20.10:FF:000002">
    <property type="entry name" value="Alanine racemase"/>
    <property type="match status" value="1"/>
</dbReference>
<dbReference type="GO" id="GO:0005829">
    <property type="term" value="C:cytosol"/>
    <property type="evidence" value="ECO:0007669"/>
    <property type="project" value="TreeGrafter"/>
</dbReference>
<proteinExistence type="inferred from homology"/>
<dbReference type="InterPro" id="IPR001608">
    <property type="entry name" value="Ala_racemase_N"/>
</dbReference>
<dbReference type="GO" id="GO:0008784">
    <property type="term" value="F:alanine racemase activity"/>
    <property type="evidence" value="ECO:0007669"/>
    <property type="project" value="UniProtKB-UniRule"/>
</dbReference>
<dbReference type="PANTHER" id="PTHR30511">
    <property type="entry name" value="ALANINE RACEMASE"/>
    <property type="match status" value="1"/>
</dbReference>
<dbReference type="Gene3D" id="3.20.20.10">
    <property type="entry name" value="Alanine racemase"/>
    <property type="match status" value="1"/>
</dbReference>
<evidence type="ECO:0000256" key="1">
    <source>
        <dbReference type="ARBA" id="ARBA00001933"/>
    </source>
</evidence>
<comment type="caution">
    <text evidence="8">The sequence shown here is derived from an EMBL/GenBank/DDBJ whole genome shotgun (WGS) entry which is preliminary data.</text>
</comment>
<evidence type="ECO:0000313" key="8">
    <source>
        <dbReference type="EMBL" id="MBE9065581.1"/>
    </source>
</evidence>
<comment type="cofactor">
    <cofactor evidence="1 4 5">
        <name>pyridoxal 5'-phosphate</name>
        <dbReference type="ChEBI" id="CHEBI:597326"/>
    </cofactor>
</comment>
<dbReference type="PANTHER" id="PTHR30511:SF0">
    <property type="entry name" value="ALANINE RACEMASE, CATABOLIC-RELATED"/>
    <property type="match status" value="1"/>
</dbReference>
<dbReference type="Proteomes" id="UP000615026">
    <property type="component" value="Unassembled WGS sequence"/>
</dbReference>
<dbReference type="HAMAP" id="MF_01201">
    <property type="entry name" value="Ala_racemase"/>
    <property type="match status" value="1"/>
</dbReference>
<dbReference type="GO" id="GO:0030170">
    <property type="term" value="F:pyridoxal phosphate binding"/>
    <property type="evidence" value="ECO:0007669"/>
    <property type="project" value="UniProtKB-UniRule"/>
</dbReference>
<feature type="active site" description="Proton acceptor; specific for L-alanine" evidence="4">
    <location>
        <position position="278"/>
    </location>
</feature>
<keyword evidence="9" id="KW-1185">Reference proteome</keyword>
<dbReference type="SUPFAM" id="SSF50621">
    <property type="entry name" value="Alanine racemase C-terminal domain-like"/>
    <property type="match status" value="1"/>
</dbReference>
<organism evidence="8 9">
    <name type="scientific">Leptolyngbya cf. ectocarpi LEGE 11479</name>
    <dbReference type="NCBI Taxonomy" id="1828722"/>
    <lineage>
        <taxon>Bacteria</taxon>
        <taxon>Bacillati</taxon>
        <taxon>Cyanobacteriota</taxon>
        <taxon>Cyanophyceae</taxon>
        <taxon>Leptolyngbyales</taxon>
        <taxon>Leptolyngbyaceae</taxon>
        <taxon>Leptolyngbya group</taxon>
        <taxon>Leptolyngbya</taxon>
    </lineage>
</organism>
<feature type="modified residue" description="N6-(pyridoxal phosphate)lysine" evidence="4 5">
    <location>
        <position position="49"/>
    </location>
</feature>
<evidence type="ECO:0000256" key="3">
    <source>
        <dbReference type="ARBA" id="ARBA00023235"/>
    </source>
</evidence>
<evidence type="ECO:0000259" key="7">
    <source>
        <dbReference type="SMART" id="SM01005"/>
    </source>
</evidence>
<dbReference type="InterPro" id="IPR020622">
    <property type="entry name" value="Ala_racemase_pyridoxalP-BS"/>
</dbReference>
<dbReference type="SMART" id="SM01005">
    <property type="entry name" value="Ala_racemase_C"/>
    <property type="match status" value="1"/>
</dbReference>
<dbReference type="Pfam" id="PF00842">
    <property type="entry name" value="Ala_racemase_C"/>
    <property type="match status" value="1"/>
</dbReference>
<evidence type="ECO:0000256" key="5">
    <source>
        <dbReference type="PIRSR" id="PIRSR600821-50"/>
    </source>
</evidence>
<comment type="catalytic activity">
    <reaction evidence="4">
        <text>L-alanine = D-alanine</text>
        <dbReference type="Rhea" id="RHEA:20249"/>
        <dbReference type="ChEBI" id="CHEBI:57416"/>
        <dbReference type="ChEBI" id="CHEBI:57972"/>
        <dbReference type="EC" id="5.1.1.1"/>
    </reaction>
</comment>
<sequence>MLSWDDTPSVSAMRCSRAWVEINLEAIRHNVQQFRQLLKPQTDLMAVVKADAYGHGAVAVARTALDAGATWLGVATVPEGIELRQAGLSAPILVMGALHHQEDVRALARWQLQPTIVTPKQALVFADALSDACLPLPVHLKLDTGMSRLGFDWQRALEFVEFVSDLPALEVTSLYSHFATADEADETEMRRQHERFESAIATLKKHNRLPQRLHLANTAATLSDATTFQYDMVRVGLGIYGLTPAPHLRSILNLQPALEVKARITHLKQIAAGAGVSYGHRFIAERAMTIAVVGIGYADGIPRQLSNQLHVLIDDQPIQQIGAITMDQLMLDVSPLDGLKEGDTVTLLGGSLPHQITADDWANRINTISWEILCGFKHRLPRIMTRNSSRKLYPAEDSLL</sequence>
<dbReference type="RefSeq" id="WP_193990661.1">
    <property type="nucleotide sequence ID" value="NZ_JADEXP010000012.1"/>
</dbReference>
<keyword evidence="3 4" id="KW-0413">Isomerase</keyword>
<dbReference type="PRINTS" id="PR00992">
    <property type="entry name" value="ALARACEMASE"/>
</dbReference>
<accession>A0A928X1C4</accession>
<dbReference type="NCBIfam" id="TIGR00492">
    <property type="entry name" value="alr"/>
    <property type="match status" value="1"/>
</dbReference>
<dbReference type="EMBL" id="JADEXP010000012">
    <property type="protein sequence ID" value="MBE9065581.1"/>
    <property type="molecule type" value="Genomic_DNA"/>
</dbReference>
<comment type="similarity">
    <text evidence="4">Belongs to the alanine racemase family.</text>
</comment>
<dbReference type="InterPro" id="IPR011079">
    <property type="entry name" value="Ala_racemase_C"/>
</dbReference>
<name>A0A928X1C4_LEPEC</name>